<feature type="compositionally biased region" description="Pro residues" evidence="1">
    <location>
        <begin position="175"/>
        <end position="186"/>
    </location>
</feature>
<gene>
    <name evidence="2" type="ORF">Tco_0990027</name>
</gene>
<accession>A0ABQ5EVC1</accession>
<sequence>MVLFWGAEVEQQSSASGVAVMASVLYASKFVCQPSPPISRPTKQLAEIVFTIRGSDDGCHTTSPDYTPGSDTYTKPFEVDPQDSDPEESSEEDPSDKDPMEDVEPLSAQAIHAPPTRSPPTIYAPIVQPGQEIPLRRPYWPRKTVNAPFTLSPFIKTATAKETVASPHKETRSPSPSPPPRNMLPD</sequence>
<feature type="region of interest" description="Disordered" evidence="1">
    <location>
        <begin position="158"/>
        <end position="186"/>
    </location>
</feature>
<proteinExistence type="predicted"/>
<organism evidence="2 3">
    <name type="scientific">Tanacetum coccineum</name>
    <dbReference type="NCBI Taxonomy" id="301880"/>
    <lineage>
        <taxon>Eukaryota</taxon>
        <taxon>Viridiplantae</taxon>
        <taxon>Streptophyta</taxon>
        <taxon>Embryophyta</taxon>
        <taxon>Tracheophyta</taxon>
        <taxon>Spermatophyta</taxon>
        <taxon>Magnoliopsida</taxon>
        <taxon>eudicotyledons</taxon>
        <taxon>Gunneridae</taxon>
        <taxon>Pentapetalae</taxon>
        <taxon>asterids</taxon>
        <taxon>campanulids</taxon>
        <taxon>Asterales</taxon>
        <taxon>Asteraceae</taxon>
        <taxon>Asteroideae</taxon>
        <taxon>Anthemideae</taxon>
        <taxon>Anthemidinae</taxon>
        <taxon>Tanacetum</taxon>
    </lineage>
</organism>
<name>A0ABQ5EVC1_9ASTR</name>
<evidence type="ECO:0000313" key="3">
    <source>
        <dbReference type="Proteomes" id="UP001151760"/>
    </source>
</evidence>
<reference evidence="2" key="1">
    <citation type="journal article" date="2022" name="Int. J. Mol. Sci.">
        <title>Draft Genome of Tanacetum Coccineum: Genomic Comparison of Closely Related Tanacetum-Family Plants.</title>
        <authorList>
            <person name="Yamashiro T."/>
            <person name="Shiraishi A."/>
            <person name="Nakayama K."/>
            <person name="Satake H."/>
        </authorList>
    </citation>
    <scope>NUCLEOTIDE SEQUENCE</scope>
</reference>
<evidence type="ECO:0000313" key="2">
    <source>
        <dbReference type="EMBL" id="GJT54973.1"/>
    </source>
</evidence>
<keyword evidence="3" id="KW-1185">Reference proteome</keyword>
<dbReference type="EMBL" id="BQNB010016718">
    <property type="protein sequence ID" value="GJT54973.1"/>
    <property type="molecule type" value="Genomic_DNA"/>
</dbReference>
<feature type="compositionally biased region" description="Acidic residues" evidence="1">
    <location>
        <begin position="80"/>
        <end position="104"/>
    </location>
</feature>
<reference evidence="2" key="2">
    <citation type="submission" date="2022-01" db="EMBL/GenBank/DDBJ databases">
        <authorList>
            <person name="Yamashiro T."/>
            <person name="Shiraishi A."/>
            <person name="Satake H."/>
            <person name="Nakayama K."/>
        </authorList>
    </citation>
    <scope>NUCLEOTIDE SEQUENCE</scope>
</reference>
<feature type="compositionally biased region" description="Polar residues" evidence="1">
    <location>
        <begin position="60"/>
        <end position="73"/>
    </location>
</feature>
<dbReference type="Proteomes" id="UP001151760">
    <property type="component" value="Unassembled WGS sequence"/>
</dbReference>
<evidence type="ECO:0000256" key="1">
    <source>
        <dbReference type="SAM" id="MobiDB-lite"/>
    </source>
</evidence>
<feature type="region of interest" description="Disordered" evidence="1">
    <location>
        <begin position="54"/>
        <end position="125"/>
    </location>
</feature>
<protein>
    <submittedName>
        <fullName evidence="2">Uncharacterized protein</fullName>
    </submittedName>
</protein>
<comment type="caution">
    <text evidence="2">The sequence shown here is derived from an EMBL/GenBank/DDBJ whole genome shotgun (WGS) entry which is preliminary data.</text>
</comment>